<accession>A0A7R9AAS2</accession>
<feature type="region of interest" description="Disordered" evidence="1">
    <location>
        <begin position="98"/>
        <end position="141"/>
    </location>
</feature>
<dbReference type="InterPro" id="IPR011029">
    <property type="entry name" value="DEATH-like_dom_sf"/>
</dbReference>
<dbReference type="Gene3D" id="1.10.533.10">
    <property type="entry name" value="Death Domain, Fas"/>
    <property type="match status" value="1"/>
</dbReference>
<name>A0A7R9AAS2_9CRUS</name>
<dbReference type="EMBL" id="CAJPEV010002907">
    <property type="protein sequence ID" value="CAG0898387.1"/>
    <property type="molecule type" value="Genomic_DNA"/>
</dbReference>
<dbReference type="InterPro" id="IPR001315">
    <property type="entry name" value="CARD"/>
</dbReference>
<feature type="domain" description="CARD" evidence="2">
    <location>
        <begin position="1"/>
        <end position="96"/>
    </location>
</feature>
<protein>
    <recommendedName>
        <fullName evidence="2">CARD domain-containing protein</fullName>
    </recommendedName>
</protein>
<sequence length="141" mass="15892">MKLEERIMAEVANVLARNFTDLTYIEVDLVLNDLQVDGIIWPYEYNENSGEKTTTMEKVLFLQKVLPKKGDESFPKFIDILRRRNYGKLANKMEEELRKLQNGEDNGPAEELNSNGTNATSKSLPDLQSVLPVDVGNGTAS</sequence>
<dbReference type="Proteomes" id="UP000677054">
    <property type="component" value="Unassembled WGS sequence"/>
</dbReference>
<dbReference type="PROSITE" id="PS50209">
    <property type="entry name" value="CARD"/>
    <property type="match status" value="1"/>
</dbReference>
<evidence type="ECO:0000313" key="4">
    <source>
        <dbReference type="Proteomes" id="UP000677054"/>
    </source>
</evidence>
<dbReference type="SUPFAM" id="SSF47986">
    <property type="entry name" value="DEATH domain"/>
    <property type="match status" value="1"/>
</dbReference>
<evidence type="ECO:0000313" key="3">
    <source>
        <dbReference type="EMBL" id="CAD7250523.1"/>
    </source>
</evidence>
<dbReference type="Pfam" id="PF00619">
    <property type="entry name" value="CARD"/>
    <property type="match status" value="1"/>
</dbReference>
<keyword evidence="4" id="KW-1185">Reference proteome</keyword>
<proteinExistence type="predicted"/>
<dbReference type="CDD" id="cd01671">
    <property type="entry name" value="CARD"/>
    <property type="match status" value="1"/>
</dbReference>
<feature type="compositionally biased region" description="Polar residues" evidence="1">
    <location>
        <begin position="112"/>
        <end position="123"/>
    </location>
</feature>
<gene>
    <name evidence="3" type="ORF">DSTB1V02_LOCUS10296</name>
</gene>
<reference evidence="3" key="1">
    <citation type="submission" date="2020-11" db="EMBL/GenBank/DDBJ databases">
        <authorList>
            <person name="Tran Van P."/>
        </authorList>
    </citation>
    <scope>NUCLEOTIDE SEQUENCE</scope>
</reference>
<dbReference type="EMBL" id="LR902424">
    <property type="protein sequence ID" value="CAD7250523.1"/>
    <property type="molecule type" value="Genomic_DNA"/>
</dbReference>
<dbReference type="GO" id="GO:0042981">
    <property type="term" value="P:regulation of apoptotic process"/>
    <property type="evidence" value="ECO:0007669"/>
    <property type="project" value="InterPro"/>
</dbReference>
<dbReference type="AlphaFoldDB" id="A0A7R9AAS2"/>
<evidence type="ECO:0000256" key="1">
    <source>
        <dbReference type="SAM" id="MobiDB-lite"/>
    </source>
</evidence>
<evidence type="ECO:0000259" key="2">
    <source>
        <dbReference type="PROSITE" id="PS50209"/>
    </source>
</evidence>
<organism evidence="3">
    <name type="scientific">Darwinula stevensoni</name>
    <dbReference type="NCBI Taxonomy" id="69355"/>
    <lineage>
        <taxon>Eukaryota</taxon>
        <taxon>Metazoa</taxon>
        <taxon>Ecdysozoa</taxon>
        <taxon>Arthropoda</taxon>
        <taxon>Crustacea</taxon>
        <taxon>Oligostraca</taxon>
        <taxon>Ostracoda</taxon>
        <taxon>Podocopa</taxon>
        <taxon>Podocopida</taxon>
        <taxon>Darwinulocopina</taxon>
        <taxon>Darwinuloidea</taxon>
        <taxon>Darwinulidae</taxon>
        <taxon>Darwinula</taxon>
    </lineage>
</organism>